<sequence>MAKMDRFDVEVLYSKKPSSALHSLEAFLGEVEFDRVSHHLYHGSMLASPSSTAAYLMGTSKWDDEAESYLKHAVRAGAGHGDGGIPGTYPTTHFECSWDIECDGLHALADILENAFWDENGIIGFGENQCAAPGNEGD</sequence>
<gene>
    <name evidence="1" type="ORF">LCI18_013722</name>
</gene>
<protein>
    <submittedName>
        <fullName evidence="1">Uncharacterized protein</fullName>
    </submittedName>
</protein>
<accession>A0ACD3ZNW1</accession>
<evidence type="ECO:0000313" key="1">
    <source>
        <dbReference type="EMBL" id="UPL02788.1"/>
    </source>
</evidence>
<organism evidence="1 2">
    <name type="scientific">Fusarium solani subsp. cucurbitae</name>
    <name type="common">Neocosmosporum cucurbitae</name>
    <dbReference type="NCBI Taxonomy" id="2747967"/>
    <lineage>
        <taxon>Eukaryota</taxon>
        <taxon>Fungi</taxon>
        <taxon>Dikarya</taxon>
        <taxon>Ascomycota</taxon>
        <taxon>Pezizomycotina</taxon>
        <taxon>Sordariomycetes</taxon>
        <taxon>Hypocreomycetidae</taxon>
        <taxon>Hypocreales</taxon>
        <taxon>Nectriaceae</taxon>
        <taxon>Fusarium</taxon>
        <taxon>Fusarium solani species complex</taxon>
    </lineage>
</organism>
<proteinExistence type="predicted"/>
<reference evidence="1" key="1">
    <citation type="submission" date="2021-11" db="EMBL/GenBank/DDBJ databases">
        <title>Fusarium solani-melongenae Genome sequencing and assembly.</title>
        <authorList>
            <person name="Xie S."/>
            <person name="Huang L."/>
            <person name="Zhang X."/>
        </authorList>
    </citation>
    <scope>NUCLEOTIDE SEQUENCE</scope>
    <source>
        <strain evidence="1">CRI 24-3</strain>
    </source>
</reference>
<dbReference type="Proteomes" id="UP000830768">
    <property type="component" value="Chromosome 12"/>
</dbReference>
<evidence type="ECO:0000313" key="2">
    <source>
        <dbReference type="Proteomes" id="UP000830768"/>
    </source>
</evidence>
<dbReference type="EMBL" id="CP090040">
    <property type="protein sequence ID" value="UPL02788.1"/>
    <property type="molecule type" value="Genomic_DNA"/>
</dbReference>
<name>A0ACD3ZNW1_FUSSC</name>
<keyword evidence="2" id="KW-1185">Reference proteome</keyword>